<evidence type="ECO:0000256" key="8">
    <source>
        <dbReference type="ARBA" id="ARBA00023136"/>
    </source>
</evidence>
<evidence type="ECO:0000256" key="3">
    <source>
        <dbReference type="ARBA" id="ARBA00022630"/>
    </source>
</evidence>
<name>A0A329U0Y7_9FIRM</name>
<evidence type="ECO:0000256" key="9">
    <source>
        <dbReference type="SAM" id="Phobius"/>
    </source>
</evidence>
<evidence type="ECO:0000256" key="4">
    <source>
        <dbReference type="ARBA" id="ARBA00022643"/>
    </source>
</evidence>
<dbReference type="RefSeq" id="WP_158400342.1">
    <property type="nucleotide sequence ID" value="NZ_PRLB01000002.1"/>
</dbReference>
<keyword evidence="7 9" id="KW-1133">Transmembrane helix</keyword>
<accession>A0A329U0Y7</accession>
<feature type="transmembrane region" description="Helical" evidence="9">
    <location>
        <begin position="209"/>
        <end position="226"/>
    </location>
</feature>
<keyword evidence="5 9" id="KW-0812">Transmembrane</keyword>
<evidence type="ECO:0000313" key="10">
    <source>
        <dbReference type="EMBL" id="RAW55029.1"/>
    </source>
</evidence>
<feature type="transmembrane region" description="Helical" evidence="9">
    <location>
        <begin position="84"/>
        <end position="105"/>
    </location>
</feature>
<dbReference type="InterPro" id="IPR004338">
    <property type="entry name" value="NqrB/RnfD"/>
</dbReference>
<dbReference type="AlphaFoldDB" id="A0A329U0Y7"/>
<evidence type="ECO:0000256" key="1">
    <source>
        <dbReference type="ARBA" id="ARBA00022448"/>
    </source>
</evidence>
<dbReference type="GO" id="GO:0005886">
    <property type="term" value="C:plasma membrane"/>
    <property type="evidence" value="ECO:0007669"/>
    <property type="project" value="TreeGrafter"/>
</dbReference>
<evidence type="ECO:0000256" key="7">
    <source>
        <dbReference type="ARBA" id="ARBA00022989"/>
    </source>
</evidence>
<dbReference type="PANTHER" id="PTHR30578:SF0">
    <property type="entry name" value="ION-TRANSLOCATING OXIDOREDUCTASE COMPLEX SUBUNIT D"/>
    <property type="match status" value="1"/>
</dbReference>
<sequence length="345" mass="38042">MDEALIRLQEEELRRTGRYYKHICFLCVPLLCVSCYLYGLRPLLLCGFAVLMGNLCDRLISLLRRRIYQAGDYSNESFALVITLLMPATVDWYVLAAAILAGVLIGKEVFGGYGSYPFHPAAVGYAVAAVSWPEQVFRYPAPYANIPLWDASGVATSSTISDTLRSGGLINISALSLVLGEYAAPMGTGAAIVLVACGLFLWMQKDVRLSASLSFLITAGLIVFFFPRQLGLTEGTAFTAGLVFRLRCVRDEMLTGAMLFSAVFLLNEPYTCAHHRLGRILYGVMVGAFTMGFRYFGVYETGVCFAILAVNSISGWLDRTEVRLYELIKSGRYFKEKKTGKGDTE</sequence>
<reference evidence="10 11" key="1">
    <citation type="submission" date="2018-02" db="EMBL/GenBank/DDBJ databases">
        <title>Complete genome sequencing of Faecalibacterium prausnitzii strains isolated from the human gut.</title>
        <authorList>
            <person name="Fitzgerald B.C."/>
            <person name="Shkoporov A.N."/>
            <person name="Ross P.R."/>
            <person name="Hill C."/>
        </authorList>
    </citation>
    <scope>NUCLEOTIDE SEQUENCE [LARGE SCALE GENOMIC DNA]</scope>
    <source>
        <strain evidence="10 11">APC942/32-1</strain>
    </source>
</reference>
<evidence type="ECO:0000256" key="6">
    <source>
        <dbReference type="ARBA" id="ARBA00022967"/>
    </source>
</evidence>
<feature type="transmembrane region" description="Helical" evidence="9">
    <location>
        <begin position="20"/>
        <end position="39"/>
    </location>
</feature>
<dbReference type="PANTHER" id="PTHR30578">
    <property type="entry name" value="ELECTRON TRANSPORT COMPLEX PROTEIN RNFD"/>
    <property type="match status" value="1"/>
</dbReference>
<keyword evidence="2" id="KW-0597">Phosphoprotein</keyword>
<dbReference type="EMBL" id="PRLB01000002">
    <property type="protein sequence ID" value="RAW55029.1"/>
    <property type="molecule type" value="Genomic_DNA"/>
</dbReference>
<protein>
    <submittedName>
        <fullName evidence="10">Electron transporter RnfD</fullName>
    </submittedName>
</protein>
<keyword evidence="3" id="KW-0285">Flavoprotein</keyword>
<keyword evidence="6" id="KW-1278">Translocase</keyword>
<evidence type="ECO:0000256" key="5">
    <source>
        <dbReference type="ARBA" id="ARBA00022692"/>
    </source>
</evidence>
<proteinExistence type="predicted"/>
<feature type="transmembrane region" description="Helical" evidence="9">
    <location>
        <begin position="182"/>
        <end position="202"/>
    </location>
</feature>
<evidence type="ECO:0000313" key="11">
    <source>
        <dbReference type="Proteomes" id="UP000251144"/>
    </source>
</evidence>
<dbReference type="GO" id="GO:0055085">
    <property type="term" value="P:transmembrane transport"/>
    <property type="evidence" value="ECO:0007669"/>
    <property type="project" value="InterPro"/>
</dbReference>
<keyword evidence="1" id="KW-0813">Transport</keyword>
<evidence type="ECO:0000256" key="2">
    <source>
        <dbReference type="ARBA" id="ARBA00022553"/>
    </source>
</evidence>
<keyword evidence="8 9" id="KW-0472">Membrane</keyword>
<gene>
    <name evidence="10" type="ORF">C4N26_03465</name>
</gene>
<dbReference type="Pfam" id="PF03116">
    <property type="entry name" value="NQR2_RnfD_RnfE"/>
    <property type="match status" value="1"/>
</dbReference>
<dbReference type="OrthoDB" id="9776359at2"/>
<organism evidence="10 11">
    <name type="scientific">Faecalibacterium prausnitzii</name>
    <dbReference type="NCBI Taxonomy" id="853"/>
    <lineage>
        <taxon>Bacteria</taxon>
        <taxon>Bacillati</taxon>
        <taxon>Bacillota</taxon>
        <taxon>Clostridia</taxon>
        <taxon>Eubacteriales</taxon>
        <taxon>Oscillospiraceae</taxon>
        <taxon>Faecalibacterium</taxon>
    </lineage>
</organism>
<comment type="caution">
    <text evidence="10">The sequence shown here is derived from an EMBL/GenBank/DDBJ whole genome shotgun (WGS) entry which is preliminary data.</text>
</comment>
<dbReference type="Proteomes" id="UP000251144">
    <property type="component" value="Unassembled WGS sequence"/>
</dbReference>
<keyword evidence="4" id="KW-0288">FMN</keyword>